<dbReference type="PANTHER" id="PTHR34479:SF1">
    <property type="entry name" value="COILED-COIL DOMAIN-CONTAINING PROTEIN 30"/>
    <property type="match status" value="1"/>
</dbReference>
<dbReference type="Proteomes" id="UP001152320">
    <property type="component" value="Chromosome 21"/>
</dbReference>
<organism evidence="3 4">
    <name type="scientific">Holothuria leucospilota</name>
    <name type="common">Black long sea cucumber</name>
    <name type="synonym">Mertensiothuria leucospilota</name>
    <dbReference type="NCBI Taxonomy" id="206669"/>
    <lineage>
        <taxon>Eukaryota</taxon>
        <taxon>Metazoa</taxon>
        <taxon>Echinodermata</taxon>
        <taxon>Eleutherozoa</taxon>
        <taxon>Echinozoa</taxon>
        <taxon>Holothuroidea</taxon>
        <taxon>Aspidochirotacea</taxon>
        <taxon>Aspidochirotida</taxon>
        <taxon>Holothuriidae</taxon>
        <taxon>Holothuria</taxon>
    </lineage>
</organism>
<keyword evidence="4" id="KW-1185">Reference proteome</keyword>
<dbReference type="EMBL" id="JAIZAY010000021">
    <property type="protein sequence ID" value="KAJ8021660.1"/>
    <property type="molecule type" value="Genomic_DNA"/>
</dbReference>
<dbReference type="PANTHER" id="PTHR34479">
    <property type="entry name" value="COILED-COIL DOMAIN-CONTAINING PROTEIN 30"/>
    <property type="match status" value="1"/>
</dbReference>
<keyword evidence="1" id="KW-0175">Coiled coil</keyword>
<feature type="coiled-coil region" evidence="1">
    <location>
        <begin position="3"/>
        <end position="156"/>
    </location>
</feature>
<evidence type="ECO:0000256" key="1">
    <source>
        <dbReference type="SAM" id="Coils"/>
    </source>
</evidence>
<feature type="coiled-coil region" evidence="1">
    <location>
        <begin position="237"/>
        <end position="384"/>
    </location>
</feature>
<feature type="coiled-coil region" evidence="1">
    <location>
        <begin position="570"/>
        <end position="679"/>
    </location>
</feature>
<dbReference type="AlphaFoldDB" id="A0A9Q0YHX0"/>
<dbReference type="InterPro" id="IPR031476">
    <property type="entry name" value="DUF4686"/>
</dbReference>
<evidence type="ECO:0000256" key="2">
    <source>
        <dbReference type="SAM" id="MobiDB-lite"/>
    </source>
</evidence>
<name>A0A9Q0YHX0_HOLLE</name>
<proteinExistence type="predicted"/>
<sequence>MQNDSVKEQSESVSQLYKELEELRKQSQASSTQLEVTMVSLEVERKKCSSLEDKLKETEGKWEGVVSRYKENEKDLKSKLNQLTRELETSKDDVASSHREVMKMKAQQDRVLDNSKSEAERLRIQLMKEQEQTRDLKRQLEKSKVLETSIEEVKKDRDVLAKELQTMIVKEQKSHAATSSAEVLETENKTLKEQVSDRDQFVFIFCSAPYLLIYPQLQGLGKLNESFKKQSDLIQDLSQVQSKNRELSVNLNNAKDNLQSAEETVKFLREELNRKSKELIDTFDFSREGQSKMESEVVNLHRNMEEDRTSFNRENNDLKLRLDVEERKNEQLQRALKEKTEEIANLRREVSRLSLNSTRLEERMQEEEKQRRSVESRNKVLEEELAKLWSQLKEVLDKHAANELSKTELQGELFRLTNLIKENDNHRAERQAENSAAITALSRAQQRAQTAERKIPELQEELDNTLLKLETAQTHADNLAASRKEIHILKEDLITLKLQLQEEKVNSSMLAKQLDDVQGHLKSTEERERHLEQMNSDLKHQLLTTQSELTDIKDKHRNVEDLHIVSEQGKQTLQERASGLQSELTRLQMELSQTANQLDNQSRKYMNLKLQTKEKLENAREIFNRHKSVLVENIQQIQNELNSVKGELEKQQNDKEETKKKHQNLLAENRQLVERLAENDETISDQGRNISSLEYRTKFLEQENGMLQDRISSLTRQRMALEKVVREYRMEKQKEDIYKSIGNGSSGLSLLTSHGPGLAVPKAPYSSGLGNSITNSLVSGTDAGRSVGGLLMKSTIGTPSSAKIHGYPIGLGMDSPRVADSDGMSADTEGR</sequence>
<comment type="caution">
    <text evidence="3">The sequence shown here is derived from an EMBL/GenBank/DDBJ whole genome shotgun (WGS) entry which is preliminary data.</text>
</comment>
<evidence type="ECO:0000313" key="3">
    <source>
        <dbReference type="EMBL" id="KAJ8021660.1"/>
    </source>
</evidence>
<feature type="coiled-coil region" evidence="1">
    <location>
        <begin position="416"/>
        <end position="475"/>
    </location>
</feature>
<dbReference type="OrthoDB" id="10007527at2759"/>
<gene>
    <name evidence="3" type="ORF">HOLleu_38929</name>
</gene>
<dbReference type="Pfam" id="PF15742">
    <property type="entry name" value="DUF4686"/>
    <property type="match status" value="1"/>
</dbReference>
<evidence type="ECO:0000313" key="4">
    <source>
        <dbReference type="Proteomes" id="UP001152320"/>
    </source>
</evidence>
<dbReference type="InterPro" id="IPR052825">
    <property type="entry name" value="CCD-Prefoldin_beta-like"/>
</dbReference>
<accession>A0A9Q0YHX0</accession>
<protein>
    <submittedName>
        <fullName evidence="3">Laminin subunit alpha-1</fullName>
    </submittedName>
</protein>
<feature type="region of interest" description="Disordered" evidence="2">
    <location>
        <begin position="807"/>
        <end position="831"/>
    </location>
</feature>
<reference evidence="3" key="1">
    <citation type="submission" date="2021-10" db="EMBL/GenBank/DDBJ databases">
        <title>Tropical sea cucumber genome reveals ecological adaptation and Cuvierian tubules defense mechanism.</title>
        <authorList>
            <person name="Chen T."/>
        </authorList>
    </citation>
    <scope>NUCLEOTIDE SEQUENCE</scope>
    <source>
        <strain evidence="3">Nanhai2018</strain>
        <tissue evidence="3">Muscle</tissue>
    </source>
</reference>
<dbReference type="Gene3D" id="1.20.5.340">
    <property type="match status" value="1"/>
</dbReference>